<gene>
    <name evidence="11" type="primary">OR51</name>
</gene>
<feature type="transmembrane region" description="Helical" evidence="10">
    <location>
        <begin position="28"/>
        <end position="53"/>
    </location>
</feature>
<evidence type="ECO:0000256" key="7">
    <source>
        <dbReference type="ARBA" id="ARBA00023136"/>
    </source>
</evidence>
<proteinExistence type="evidence at transcript level"/>
<evidence type="ECO:0000256" key="1">
    <source>
        <dbReference type="ARBA" id="ARBA00004651"/>
    </source>
</evidence>
<comment type="subcellular location">
    <subcellularLocation>
        <location evidence="1 10">Cell membrane</location>
        <topology evidence="1 10">Multi-pass membrane protein</topology>
    </subcellularLocation>
</comment>
<evidence type="ECO:0000256" key="10">
    <source>
        <dbReference type="RuleBase" id="RU351113"/>
    </source>
</evidence>
<comment type="similarity">
    <text evidence="10">Belongs to the insect chemoreceptor superfamily. Heteromeric odorant receptor channel (TC 1.A.69) family.</text>
</comment>
<sequence length="381" mass="43780">MRLAKYGFILLKLTGVWRPLTWQSWKGFFYNCFTLTVLMVIFMTSLSQVIYILKYIADIKTIISGGLVELAIANALIKGITVVFKRNRILELNEILQSEICTPRDNDELFIQKQVENSVKSYCLFYIIICEICIIIATIVSIFLDIPQRKLVYNAWLPYNWQSGIAYCITFILQHFTLSFAALMDTGHDCLLADCVLQVRAQIGILKCRMKKYHLHWKKLAIRENDQINENHFSEHVKHHLCIVDFAEQVNDTFLYSIFLQFVVSSSVICADIYALTSEPLFSTGFLTVVFFSTIFIVQTFGYCFIGDIVFHESGSIYSSIYQLDWTSLSPTLQKNLLLMMCRTSRPIQFSSGHLAVLSLDSFVAIMKLSYSAYNLLKSKS</sequence>
<evidence type="ECO:0000256" key="3">
    <source>
        <dbReference type="ARBA" id="ARBA00022606"/>
    </source>
</evidence>
<keyword evidence="3 10" id="KW-0716">Sensory transduction</keyword>
<dbReference type="PANTHER" id="PTHR21137">
    <property type="entry name" value="ODORANT RECEPTOR"/>
    <property type="match status" value="1"/>
</dbReference>
<dbReference type="AlphaFoldDB" id="A0A7G8Z970"/>
<evidence type="ECO:0000256" key="9">
    <source>
        <dbReference type="ARBA" id="ARBA00023224"/>
    </source>
</evidence>
<dbReference type="GO" id="GO:0005886">
    <property type="term" value="C:plasma membrane"/>
    <property type="evidence" value="ECO:0007669"/>
    <property type="project" value="UniProtKB-SubCell"/>
</dbReference>
<feature type="transmembrane region" description="Helical" evidence="10">
    <location>
        <begin position="164"/>
        <end position="183"/>
    </location>
</feature>
<keyword evidence="9 10" id="KW-0807">Transducer</keyword>
<evidence type="ECO:0000256" key="4">
    <source>
        <dbReference type="ARBA" id="ARBA00022692"/>
    </source>
</evidence>
<dbReference type="GO" id="GO:0004984">
    <property type="term" value="F:olfactory receptor activity"/>
    <property type="evidence" value="ECO:0007669"/>
    <property type="project" value="InterPro"/>
</dbReference>
<dbReference type="Pfam" id="PF02949">
    <property type="entry name" value="7tm_6"/>
    <property type="match status" value="1"/>
</dbReference>
<evidence type="ECO:0000313" key="11">
    <source>
        <dbReference type="EMBL" id="QNL14995.1"/>
    </source>
</evidence>
<keyword evidence="2" id="KW-1003">Cell membrane</keyword>
<feature type="transmembrane region" description="Helical" evidence="10">
    <location>
        <begin position="281"/>
        <end position="306"/>
    </location>
</feature>
<name>A0A7G8Z970_9HYME</name>
<dbReference type="EMBL" id="MT670991">
    <property type="protein sequence ID" value="QNL14995.1"/>
    <property type="molecule type" value="mRNA"/>
</dbReference>
<evidence type="ECO:0000256" key="8">
    <source>
        <dbReference type="ARBA" id="ARBA00023170"/>
    </source>
</evidence>
<feature type="transmembrane region" description="Helical" evidence="10">
    <location>
        <begin position="123"/>
        <end position="144"/>
    </location>
</feature>
<protein>
    <recommendedName>
        <fullName evidence="10">Odorant receptor</fullName>
    </recommendedName>
</protein>
<keyword evidence="7 10" id="KW-0472">Membrane</keyword>
<dbReference type="GO" id="GO:0007165">
    <property type="term" value="P:signal transduction"/>
    <property type="evidence" value="ECO:0007669"/>
    <property type="project" value="UniProtKB-KW"/>
</dbReference>
<keyword evidence="4 10" id="KW-0812">Transmembrane</keyword>
<reference evidence="11" key="1">
    <citation type="submission" date="2020-06" db="EMBL/GenBank/DDBJ databases">
        <authorList>
            <person name="Sheng S."/>
        </authorList>
    </citation>
    <scope>NUCLEOTIDE SEQUENCE</scope>
    <source>
        <tissue evidence="11">Antenna</tissue>
    </source>
</reference>
<dbReference type="InterPro" id="IPR004117">
    <property type="entry name" value="7tm6_olfct_rcpt"/>
</dbReference>
<comment type="caution">
    <text evidence="10">Lacks conserved residue(s) required for the propagation of feature annotation.</text>
</comment>
<accession>A0A7G8Z970</accession>
<evidence type="ECO:0000256" key="2">
    <source>
        <dbReference type="ARBA" id="ARBA00022475"/>
    </source>
</evidence>
<organism evidence="11">
    <name type="scientific">Aulacocentrum confusum</name>
    <dbReference type="NCBI Taxonomy" id="2767324"/>
    <lineage>
        <taxon>Eukaryota</taxon>
        <taxon>Metazoa</taxon>
        <taxon>Ecdysozoa</taxon>
        <taxon>Arthropoda</taxon>
        <taxon>Hexapoda</taxon>
        <taxon>Insecta</taxon>
        <taxon>Pterygota</taxon>
        <taxon>Neoptera</taxon>
        <taxon>Endopterygota</taxon>
        <taxon>Hymenoptera</taxon>
        <taxon>Apocrita</taxon>
        <taxon>Ichneumonoidea</taxon>
        <taxon>Braconidae</taxon>
        <taxon>Macrocentrinae</taxon>
        <taxon>Aulacocentrum</taxon>
    </lineage>
</organism>
<keyword evidence="6 10" id="KW-1133">Transmembrane helix</keyword>
<dbReference type="PANTHER" id="PTHR21137:SF35">
    <property type="entry name" value="ODORANT RECEPTOR 19A-RELATED"/>
    <property type="match status" value="1"/>
</dbReference>
<keyword evidence="5 10" id="KW-0552">Olfaction</keyword>
<evidence type="ECO:0000256" key="5">
    <source>
        <dbReference type="ARBA" id="ARBA00022725"/>
    </source>
</evidence>
<feature type="transmembrane region" description="Helical" evidence="10">
    <location>
        <begin position="254"/>
        <end position="275"/>
    </location>
</feature>
<keyword evidence="8 10" id="KW-0675">Receptor</keyword>
<dbReference type="GO" id="GO:0005549">
    <property type="term" value="F:odorant binding"/>
    <property type="evidence" value="ECO:0007669"/>
    <property type="project" value="InterPro"/>
</dbReference>
<evidence type="ECO:0000256" key="6">
    <source>
        <dbReference type="ARBA" id="ARBA00022989"/>
    </source>
</evidence>